<reference evidence="1 2" key="1">
    <citation type="submission" date="2019-07" db="EMBL/GenBank/DDBJ databases">
        <authorList>
            <person name="Huq M.A."/>
        </authorList>
    </citation>
    <scope>NUCLEOTIDE SEQUENCE [LARGE SCALE GENOMIC DNA]</scope>
    <source>
        <strain evidence="1 2">MAH-19</strain>
    </source>
</reference>
<comment type="caution">
    <text evidence="1">The sequence shown here is derived from an EMBL/GenBank/DDBJ whole genome shotgun (WGS) entry which is preliminary data.</text>
</comment>
<gene>
    <name evidence="1" type="ORF">FO440_18425</name>
</gene>
<dbReference type="RefSeq" id="WP_144249751.1">
    <property type="nucleotide sequence ID" value="NZ_VLPK01000003.1"/>
</dbReference>
<accession>A0A556MIH1</accession>
<protein>
    <submittedName>
        <fullName evidence="1">Uncharacterized protein</fullName>
    </submittedName>
</protein>
<dbReference type="EMBL" id="VLPK01000003">
    <property type="protein sequence ID" value="TSJ39714.1"/>
    <property type="molecule type" value="Genomic_DNA"/>
</dbReference>
<proteinExistence type="predicted"/>
<keyword evidence="2" id="KW-1185">Reference proteome</keyword>
<evidence type="ECO:0000313" key="2">
    <source>
        <dbReference type="Proteomes" id="UP000318733"/>
    </source>
</evidence>
<dbReference type="Proteomes" id="UP000318733">
    <property type="component" value="Unassembled WGS sequence"/>
</dbReference>
<dbReference type="AlphaFoldDB" id="A0A556MIH1"/>
<organism evidence="1 2">
    <name type="scientific">Mucilaginibacter corticis</name>
    <dbReference type="NCBI Taxonomy" id="2597670"/>
    <lineage>
        <taxon>Bacteria</taxon>
        <taxon>Pseudomonadati</taxon>
        <taxon>Bacteroidota</taxon>
        <taxon>Sphingobacteriia</taxon>
        <taxon>Sphingobacteriales</taxon>
        <taxon>Sphingobacteriaceae</taxon>
        <taxon>Mucilaginibacter</taxon>
    </lineage>
</organism>
<dbReference type="OrthoDB" id="1265092at2"/>
<name>A0A556MIH1_9SPHI</name>
<sequence length="259" mass="29371">MKKTIVLAGFGLLCCFRLLGQSVVNDEALRYQEQRMVYQQWDQNKFKPSPGFLSLNPYYWLVWGFFHPDYHKTDLRPLSPNGPQTQRLAFVAAMSNTDNHYKLQSDTVKTTALSQVAATSGLVSDLDPLWLLYYKNQFDPVLNFNPVKLSAGLSPQANSKLVSEGTLSWYGNELNMLKQRIQAAHTADMDRGSRILAYYRLLNEYRKLAGVWSVRTSSAQSTLDLAAQQQTLKSNNASVPDWTPQTDISIAKKILQKIQ</sequence>
<evidence type="ECO:0000313" key="1">
    <source>
        <dbReference type="EMBL" id="TSJ39714.1"/>
    </source>
</evidence>